<feature type="compositionally biased region" description="Polar residues" evidence="2">
    <location>
        <begin position="423"/>
        <end position="442"/>
    </location>
</feature>
<sequence>MGNTGSSSGKHSQSHNIRDETVDFGYLSPQGIYTGPQDWNQEVVGKLIIDRKLAPFYRPLEDYEPDWNDEAILRNRKLKSGEESLPPPMIMTVSGPSQFSGKSSIKGKGVADRREQQRMSEAEVYHGAIECPICFMYYPPNINHSRCCDQAICTECFVQIKRNEPTTTHIVSEPAACPYCVQENFGVTYEPPSWRAGLVLNTSGSRPELPRLGGSAVSSGSADSQGRLTADRPRRKSVPHQAGEVVTIDYIRPDWEAKLEAVRAAVARRANRRIIMRQVGDRLIPVGITSGRVVPVNIAEGDANGGGRRSRRQRNGGSSELPTMTGHDLEELMMMEAMRLSLLEHEAHQRREREAQAATQGADSAPPREAASAFSGLQQHLDPNQRANAESSLSVASAGLPPSSGSSTPLQGGPPNALELASDDSSAVSPRQSFDVSQAGSSSHRRVGSGPIQVASSPLNGAAAIAMAFGFPTTPDETTPGNVHPGQSGFPPRTLNTLSAAVSTSSIPAAILGASSTDRPEIELDSHLAPRSGNTQTSRDGTAYVDGLERLVAGDASPPVQEITPNTAPASPSPQLHVAHVSKPTSHPDNTSDPSVVSPSMDASSPAPVAERDPGFGNLSSVTFLTADARTATDTSVHTAESHGTY</sequence>
<keyword evidence="4" id="KW-1185">Reference proteome</keyword>
<dbReference type="AlphaFoldDB" id="A0A5N5QS14"/>
<evidence type="ECO:0008006" key="5">
    <source>
        <dbReference type="Google" id="ProtNLM"/>
    </source>
</evidence>
<comment type="similarity">
    <text evidence="1">Belongs to the SIP5 family.</text>
</comment>
<dbReference type="Proteomes" id="UP000383932">
    <property type="component" value="Unassembled WGS sequence"/>
</dbReference>
<feature type="compositionally biased region" description="Low complexity" evidence="2">
    <location>
        <begin position="391"/>
        <end position="415"/>
    </location>
</feature>
<feature type="compositionally biased region" description="Polar residues" evidence="2">
    <location>
        <begin position="375"/>
        <end position="390"/>
    </location>
</feature>
<dbReference type="PANTHER" id="PTHR31315">
    <property type="entry name" value="PROTEIN SIP5"/>
    <property type="match status" value="1"/>
</dbReference>
<feature type="region of interest" description="Disordered" evidence="2">
    <location>
        <begin position="348"/>
        <end position="454"/>
    </location>
</feature>
<dbReference type="InterPro" id="IPR039301">
    <property type="entry name" value="Sip5/DA2"/>
</dbReference>
<feature type="region of interest" description="Disordered" evidence="2">
    <location>
        <begin position="557"/>
        <end position="620"/>
    </location>
</feature>
<proteinExistence type="inferred from homology"/>
<evidence type="ECO:0000256" key="2">
    <source>
        <dbReference type="SAM" id="MobiDB-lite"/>
    </source>
</evidence>
<protein>
    <recommendedName>
        <fullName evidence="5">RING-type domain-containing protein</fullName>
    </recommendedName>
</protein>
<feature type="region of interest" description="Disordered" evidence="2">
    <location>
        <begin position="83"/>
        <end position="110"/>
    </location>
</feature>
<dbReference type="GO" id="GO:0005737">
    <property type="term" value="C:cytoplasm"/>
    <property type="evidence" value="ECO:0007669"/>
    <property type="project" value="TreeGrafter"/>
</dbReference>
<feature type="compositionally biased region" description="Low complexity" evidence="2">
    <location>
        <begin position="213"/>
        <end position="226"/>
    </location>
</feature>
<dbReference type="CDD" id="cd24139">
    <property type="entry name" value="SIP5-like"/>
    <property type="match status" value="1"/>
</dbReference>
<evidence type="ECO:0000313" key="4">
    <source>
        <dbReference type="Proteomes" id="UP000383932"/>
    </source>
</evidence>
<evidence type="ECO:0000313" key="3">
    <source>
        <dbReference type="EMBL" id="KAB5594428.1"/>
    </source>
</evidence>
<dbReference type="SUPFAM" id="SSF57850">
    <property type="entry name" value="RING/U-box"/>
    <property type="match status" value="1"/>
</dbReference>
<feature type="compositionally biased region" description="Polar residues" evidence="2">
    <location>
        <begin position="563"/>
        <end position="574"/>
    </location>
</feature>
<dbReference type="OrthoDB" id="21471at2759"/>
<feature type="region of interest" description="Disordered" evidence="2">
    <location>
        <begin position="205"/>
        <end position="240"/>
    </location>
</feature>
<feature type="compositionally biased region" description="Polar residues" evidence="2">
    <location>
        <begin position="94"/>
        <end position="103"/>
    </location>
</feature>
<accession>A0A5N5QS14</accession>
<feature type="compositionally biased region" description="Polar residues" evidence="2">
    <location>
        <begin position="583"/>
        <end position="603"/>
    </location>
</feature>
<dbReference type="EMBL" id="SSOP01000021">
    <property type="protein sequence ID" value="KAB5594428.1"/>
    <property type="molecule type" value="Genomic_DNA"/>
</dbReference>
<organism evidence="3 4">
    <name type="scientific">Ceratobasidium theobromae</name>
    <dbReference type="NCBI Taxonomy" id="1582974"/>
    <lineage>
        <taxon>Eukaryota</taxon>
        <taxon>Fungi</taxon>
        <taxon>Dikarya</taxon>
        <taxon>Basidiomycota</taxon>
        <taxon>Agaricomycotina</taxon>
        <taxon>Agaricomycetes</taxon>
        <taxon>Cantharellales</taxon>
        <taxon>Ceratobasidiaceae</taxon>
        <taxon>Ceratobasidium</taxon>
    </lineage>
</organism>
<name>A0A5N5QS14_9AGAM</name>
<feature type="region of interest" description="Disordered" evidence="2">
    <location>
        <begin position="298"/>
        <end position="326"/>
    </location>
</feature>
<gene>
    <name evidence="3" type="ORF">CTheo_2205</name>
</gene>
<reference evidence="3 4" key="1">
    <citation type="journal article" date="2019" name="Fungal Biol. Biotechnol.">
        <title>Draft genome sequence of fastidious pathogen Ceratobasidium theobromae, which causes vascular-streak dieback in Theobroma cacao.</title>
        <authorList>
            <person name="Ali S.S."/>
            <person name="Asman A."/>
            <person name="Shao J."/>
            <person name="Firmansyah A.P."/>
            <person name="Susilo A.W."/>
            <person name="Rosmana A."/>
            <person name="McMahon P."/>
            <person name="Junaid M."/>
            <person name="Guest D."/>
            <person name="Kheng T.Y."/>
            <person name="Meinhardt L.W."/>
            <person name="Bailey B.A."/>
        </authorList>
    </citation>
    <scope>NUCLEOTIDE SEQUENCE [LARGE SCALE GENOMIC DNA]</scope>
    <source>
        <strain evidence="3 4">CT2</strain>
    </source>
</reference>
<dbReference type="PANTHER" id="PTHR31315:SF1">
    <property type="entry name" value="PROTEIN SIP5"/>
    <property type="match status" value="1"/>
</dbReference>
<comment type="caution">
    <text evidence="3">The sequence shown here is derived from an EMBL/GenBank/DDBJ whole genome shotgun (WGS) entry which is preliminary data.</text>
</comment>
<evidence type="ECO:0000256" key="1">
    <source>
        <dbReference type="ARBA" id="ARBA00010402"/>
    </source>
</evidence>